<dbReference type="SUPFAM" id="SSF50129">
    <property type="entry name" value="GroES-like"/>
    <property type="match status" value="1"/>
</dbReference>
<protein>
    <submittedName>
        <fullName evidence="4">Zinc-binding dehydrogenase family oxidoreductase</fullName>
    </submittedName>
</protein>
<evidence type="ECO:0000256" key="2">
    <source>
        <dbReference type="ARBA" id="ARBA00023002"/>
    </source>
</evidence>
<dbReference type="Gene3D" id="3.40.50.720">
    <property type="entry name" value="NAD(P)-binding Rossmann-like Domain"/>
    <property type="match status" value="1"/>
</dbReference>
<dbReference type="AlphaFoldDB" id="I7M997"/>
<dbReference type="OMA" id="IDIMECL"/>
<dbReference type="CDD" id="cd08291">
    <property type="entry name" value="ETR_like_1"/>
    <property type="match status" value="1"/>
</dbReference>
<gene>
    <name evidence="4" type="ORF">TTHERM_00317340</name>
</gene>
<evidence type="ECO:0000313" key="4">
    <source>
        <dbReference type="EMBL" id="EAS01170.1"/>
    </source>
</evidence>
<dbReference type="GeneID" id="7838297"/>
<dbReference type="InterPro" id="IPR020843">
    <property type="entry name" value="ER"/>
</dbReference>
<dbReference type="STRING" id="312017.I7M997"/>
<organism evidence="4 5">
    <name type="scientific">Tetrahymena thermophila (strain SB210)</name>
    <dbReference type="NCBI Taxonomy" id="312017"/>
    <lineage>
        <taxon>Eukaryota</taxon>
        <taxon>Sar</taxon>
        <taxon>Alveolata</taxon>
        <taxon>Ciliophora</taxon>
        <taxon>Intramacronucleata</taxon>
        <taxon>Oligohymenophorea</taxon>
        <taxon>Hymenostomatida</taxon>
        <taxon>Tetrahymenina</taxon>
        <taxon>Tetrahymenidae</taxon>
        <taxon>Tetrahymena</taxon>
    </lineage>
</organism>
<feature type="domain" description="Enoyl reductase (ER)" evidence="3">
    <location>
        <begin position="15"/>
        <end position="326"/>
    </location>
</feature>
<dbReference type="InterPro" id="IPR036291">
    <property type="entry name" value="NAD(P)-bd_dom_sf"/>
</dbReference>
<name>I7M997_TETTS</name>
<reference evidence="5" key="1">
    <citation type="journal article" date="2006" name="PLoS Biol.">
        <title>Macronuclear genome sequence of the ciliate Tetrahymena thermophila, a model eukaryote.</title>
        <authorList>
            <person name="Eisen J.A."/>
            <person name="Coyne R.S."/>
            <person name="Wu M."/>
            <person name="Wu D."/>
            <person name="Thiagarajan M."/>
            <person name="Wortman J.R."/>
            <person name="Badger J.H."/>
            <person name="Ren Q."/>
            <person name="Amedeo P."/>
            <person name="Jones K.M."/>
            <person name="Tallon L.J."/>
            <person name="Delcher A.L."/>
            <person name="Salzberg S.L."/>
            <person name="Silva J.C."/>
            <person name="Haas B.J."/>
            <person name="Majoros W.H."/>
            <person name="Farzad M."/>
            <person name="Carlton J.M."/>
            <person name="Smith R.K. Jr."/>
            <person name="Garg J."/>
            <person name="Pearlman R.E."/>
            <person name="Karrer K.M."/>
            <person name="Sun L."/>
            <person name="Manning G."/>
            <person name="Elde N.C."/>
            <person name="Turkewitz A.P."/>
            <person name="Asai D.J."/>
            <person name="Wilkes D.E."/>
            <person name="Wang Y."/>
            <person name="Cai H."/>
            <person name="Collins K."/>
            <person name="Stewart B.A."/>
            <person name="Lee S.R."/>
            <person name="Wilamowska K."/>
            <person name="Weinberg Z."/>
            <person name="Ruzzo W.L."/>
            <person name="Wloga D."/>
            <person name="Gaertig J."/>
            <person name="Frankel J."/>
            <person name="Tsao C.-C."/>
            <person name="Gorovsky M.A."/>
            <person name="Keeling P.J."/>
            <person name="Waller R.F."/>
            <person name="Patron N.J."/>
            <person name="Cherry J.M."/>
            <person name="Stover N.A."/>
            <person name="Krieger C.J."/>
            <person name="del Toro C."/>
            <person name="Ryder H.F."/>
            <person name="Williamson S.C."/>
            <person name="Barbeau R.A."/>
            <person name="Hamilton E.P."/>
            <person name="Orias E."/>
        </authorList>
    </citation>
    <scope>NUCLEOTIDE SEQUENCE [LARGE SCALE GENOMIC DNA]</scope>
    <source>
        <strain evidence="5">SB210</strain>
    </source>
</reference>
<keyword evidence="5" id="KW-1185">Reference proteome</keyword>
<dbReference type="InParanoid" id="I7M997"/>
<keyword evidence="1" id="KW-0521">NADP</keyword>
<dbReference type="PANTHER" id="PTHR48106:SF18">
    <property type="entry name" value="QUINONE OXIDOREDUCTASE PIG3"/>
    <property type="match status" value="1"/>
</dbReference>
<dbReference type="InterPro" id="IPR013154">
    <property type="entry name" value="ADH-like_N"/>
</dbReference>
<dbReference type="EMBL" id="GG662605">
    <property type="protein sequence ID" value="EAS01170.1"/>
    <property type="molecule type" value="Genomic_DNA"/>
</dbReference>
<dbReference type="eggNOG" id="KOG0025">
    <property type="taxonomic scope" value="Eukaryota"/>
</dbReference>
<dbReference type="RefSeq" id="XP_001021415.1">
    <property type="nucleotide sequence ID" value="XM_001021415.1"/>
</dbReference>
<dbReference type="OrthoDB" id="293876at2759"/>
<accession>I7M997</accession>
<dbReference type="GO" id="GO:0070402">
    <property type="term" value="F:NADPH binding"/>
    <property type="evidence" value="ECO:0007669"/>
    <property type="project" value="TreeGrafter"/>
</dbReference>
<evidence type="ECO:0000256" key="1">
    <source>
        <dbReference type="ARBA" id="ARBA00022857"/>
    </source>
</evidence>
<dbReference type="Proteomes" id="UP000009168">
    <property type="component" value="Unassembled WGS sequence"/>
</dbReference>
<dbReference type="InterPro" id="IPR011032">
    <property type="entry name" value="GroES-like_sf"/>
</dbReference>
<dbReference type="HOGENOM" id="CLU_026673_17_2_1"/>
<dbReference type="GO" id="GO:0016651">
    <property type="term" value="F:oxidoreductase activity, acting on NAD(P)H"/>
    <property type="evidence" value="ECO:0007669"/>
    <property type="project" value="TreeGrafter"/>
</dbReference>
<evidence type="ECO:0000313" key="5">
    <source>
        <dbReference type="Proteomes" id="UP000009168"/>
    </source>
</evidence>
<dbReference type="Pfam" id="PF08240">
    <property type="entry name" value="ADH_N"/>
    <property type="match status" value="1"/>
</dbReference>
<dbReference type="Gene3D" id="3.90.180.10">
    <property type="entry name" value="Medium-chain alcohol dehydrogenases, catalytic domain"/>
    <property type="match status" value="1"/>
</dbReference>
<dbReference type="PANTHER" id="PTHR48106">
    <property type="entry name" value="QUINONE OXIDOREDUCTASE PIG3-RELATED"/>
    <property type="match status" value="1"/>
</dbReference>
<keyword evidence="2" id="KW-0560">Oxidoreductase</keyword>
<dbReference type="Pfam" id="PF00107">
    <property type="entry name" value="ADH_zinc_N"/>
    <property type="match status" value="1"/>
</dbReference>
<evidence type="ECO:0000259" key="3">
    <source>
        <dbReference type="SMART" id="SM00829"/>
    </source>
</evidence>
<proteinExistence type="predicted"/>
<dbReference type="SMART" id="SM00829">
    <property type="entry name" value="PKS_ER"/>
    <property type="match status" value="1"/>
</dbReference>
<dbReference type="InterPro" id="IPR013149">
    <property type="entry name" value="ADH-like_C"/>
</dbReference>
<dbReference type="KEGG" id="tet:TTHERM_00317340"/>
<dbReference type="SUPFAM" id="SSF51735">
    <property type="entry name" value="NAD(P)-binding Rossmann-fold domains"/>
    <property type="match status" value="1"/>
</dbReference>
<sequence length="330" mass="37011">MNHKQMQCLILEQYGKPLVLKSVDIPQPTEGEVLIQVEAAPINPSDLLFIEGQHSNPSKQPPCIPGFEGSGIIVKSGGGELADSLINKRVAFYRSKGSFAQYTVSKAEWCLVFDKQITFNQAASSFINPLTVINMLEIVKEAKVKAIVNSAASSALGRMIVRYFKKNGIDVINIVRRPEQIDILKQEGATYILNQNDKDFLNQLNKITNQLNATIFFDAVAGSFTGEVLTQMPIYSTAYVYGFLSGKNFSIPTYEFIYNKQNIQGFSITSRLLTLSPEKRKKQLEIVQEFIQTDFKTDIANEFPIKNIEKAINYYSQNMSEGKVLLKPQL</sequence>